<dbReference type="Pfam" id="PF05686">
    <property type="entry name" value="Glyco_transf_90"/>
    <property type="match status" value="1"/>
</dbReference>
<dbReference type="GO" id="GO:0016740">
    <property type="term" value="F:transferase activity"/>
    <property type="evidence" value="ECO:0007669"/>
    <property type="project" value="UniProtKB-KW"/>
</dbReference>
<accession>A0A2V3J7V5</accession>
<feature type="region of interest" description="Disordered" evidence="3">
    <location>
        <begin position="190"/>
        <end position="216"/>
    </location>
</feature>
<evidence type="ECO:0000313" key="5">
    <source>
        <dbReference type="EMBL" id="PXF50062.1"/>
    </source>
</evidence>
<proteinExistence type="inferred from homology"/>
<comment type="caution">
    <text evidence="5">The sequence shown here is derived from an EMBL/GenBank/DDBJ whole genome shotgun (WGS) entry which is preliminary data.</text>
</comment>
<dbReference type="Proteomes" id="UP000247409">
    <property type="component" value="Unassembled WGS sequence"/>
</dbReference>
<evidence type="ECO:0000259" key="4">
    <source>
        <dbReference type="SMART" id="SM00672"/>
    </source>
</evidence>
<comment type="similarity">
    <text evidence="1">Belongs to the glycosyltransferase 90 family.</text>
</comment>
<keyword evidence="6" id="KW-1185">Reference proteome</keyword>
<evidence type="ECO:0000256" key="2">
    <source>
        <dbReference type="ARBA" id="ARBA00022679"/>
    </source>
</evidence>
<dbReference type="OrthoDB" id="202415at2759"/>
<sequence length="606" mass="69189">MFWPGASREYCSSDSDVSEYSDVEEGTWTRSSHRRPTRVKNSRRGTASRNSYSLIGRLLDFANSSSHARRRSRKQNRKSKLRGGICPTYFSQSCGMVFLGVLLIVYLADFFSLLVWKTSRTTSASPESVRLHHSTGQPSLGFVSAGKSLNASASVPRSDAYHAMDQSHNERKTYSGQEEGHVLVVGNEEHGQTSQADQDASAKFNAESSGELPKHPMNRNMIELQAPGRTGLLSLDTVKQYYRKLAKAYLETFNSGIHRQMFFDILRRRTYSLTPPGANKGVQTILFQIIDKRVYMMDPYEVPRNSKPFYRTRINEVIWLLSQLAGEGRIKDTEFLIAIHDCVQTVNKDHSYRGAHFSESNPAFTIVSCNFSDNIPFPMWEGSKHRDGGFSGWDDTIKRYAEDDVPWEKKQERAVFRGGNRPSMYFRNKTDADQHCHDVGRTRLLYLSQQQPDVLDVSIGGTCAGVHTQLQRLEPKEHHNYKYILYAEGNCMWADRSRHQLFGPSLLIKQETPCGQFFEPLLRPHTHYVPTNFFFGDTIDQITWARQNDEKVREIVRNANEFGKNFLSLKGIETYVEVLLEEYTALLVEPEIKLENGAVDVTNKQV</sequence>
<evidence type="ECO:0000256" key="3">
    <source>
        <dbReference type="SAM" id="MobiDB-lite"/>
    </source>
</evidence>
<dbReference type="SMART" id="SM00672">
    <property type="entry name" value="CAP10"/>
    <property type="match status" value="1"/>
</dbReference>
<protein>
    <submittedName>
        <fullName evidence="5">Protein O-glucosyltransferase 1</fullName>
    </submittedName>
</protein>
<evidence type="ECO:0000256" key="1">
    <source>
        <dbReference type="ARBA" id="ARBA00010118"/>
    </source>
</evidence>
<organism evidence="5 6">
    <name type="scientific">Gracilariopsis chorda</name>
    <dbReference type="NCBI Taxonomy" id="448386"/>
    <lineage>
        <taxon>Eukaryota</taxon>
        <taxon>Rhodophyta</taxon>
        <taxon>Florideophyceae</taxon>
        <taxon>Rhodymeniophycidae</taxon>
        <taxon>Gracilariales</taxon>
        <taxon>Gracilariaceae</taxon>
        <taxon>Gracilariopsis</taxon>
    </lineage>
</organism>
<feature type="domain" description="Glycosyl transferase CAP10" evidence="4">
    <location>
        <begin position="329"/>
        <end position="590"/>
    </location>
</feature>
<gene>
    <name evidence="5" type="ORF">BWQ96_00222</name>
</gene>
<dbReference type="PANTHER" id="PTHR12203">
    <property type="entry name" value="KDEL LYS-ASP-GLU-LEU CONTAINING - RELATED"/>
    <property type="match status" value="1"/>
</dbReference>
<name>A0A2V3J7V5_9FLOR</name>
<dbReference type="PANTHER" id="PTHR12203:SF35">
    <property type="entry name" value="PROTEIN O-GLUCOSYLTRANSFERASE 1"/>
    <property type="match status" value="1"/>
</dbReference>
<reference evidence="5 6" key="1">
    <citation type="journal article" date="2018" name="Mol. Biol. Evol.">
        <title>Analysis of the draft genome of the red seaweed Gracilariopsis chorda provides insights into genome size evolution in Rhodophyta.</title>
        <authorList>
            <person name="Lee J."/>
            <person name="Yang E.C."/>
            <person name="Graf L."/>
            <person name="Yang J.H."/>
            <person name="Qiu H."/>
            <person name="Zel Zion U."/>
            <person name="Chan C.X."/>
            <person name="Stephens T.G."/>
            <person name="Weber A.P.M."/>
            <person name="Boo G.H."/>
            <person name="Boo S.M."/>
            <person name="Kim K.M."/>
            <person name="Shin Y."/>
            <person name="Jung M."/>
            <person name="Lee S.J."/>
            <person name="Yim H.S."/>
            <person name="Lee J.H."/>
            <person name="Bhattacharya D."/>
            <person name="Yoon H.S."/>
        </authorList>
    </citation>
    <scope>NUCLEOTIDE SEQUENCE [LARGE SCALE GENOMIC DNA]</scope>
    <source>
        <strain evidence="5 6">SKKU-2015</strain>
        <tissue evidence="5">Whole body</tissue>
    </source>
</reference>
<dbReference type="AlphaFoldDB" id="A0A2V3J7V5"/>
<dbReference type="EMBL" id="NBIV01000001">
    <property type="protein sequence ID" value="PXF50062.1"/>
    <property type="molecule type" value="Genomic_DNA"/>
</dbReference>
<evidence type="ECO:0000313" key="6">
    <source>
        <dbReference type="Proteomes" id="UP000247409"/>
    </source>
</evidence>
<keyword evidence="2 5" id="KW-0808">Transferase</keyword>
<dbReference type="InterPro" id="IPR006598">
    <property type="entry name" value="CAP10"/>
</dbReference>
<dbReference type="InterPro" id="IPR051091">
    <property type="entry name" value="O-Glucosyltr/Glycosyltrsf_90"/>
</dbReference>